<keyword evidence="6" id="KW-0547">Nucleotide-binding</keyword>
<feature type="domain" description="Dynein heavy chain region D6 P-loop" evidence="13">
    <location>
        <begin position="881"/>
        <end position="988"/>
    </location>
</feature>
<dbReference type="InterPro" id="IPR027417">
    <property type="entry name" value="P-loop_NTPase"/>
</dbReference>
<keyword evidence="8" id="KW-0243">Dynein</keyword>
<evidence type="ECO:0000256" key="8">
    <source>
        <dbReference type="ARBA" id="ARBA00023017"/>
    </source>
</evidence>
<keyword evidence="7" id="KW-0067">ATP-binding</keyword>
<evidence type="ECO:0000256" key="4">
    <source>
        <dbReference type="ARBA" id="ARBA00022490"/>
    </source>
</evidence>
<evidence type="ECO:0000256" key="11">
    <source>
        <dbReference type="ARBA" id="ARBA00023212"/>
    </source>
</evidence>
<keyword evidence="10" id="KW-0505">Motor protein</keyword>
<evidence type="ECO:0000256" key="10">
    <source>
        <dbReference type="ARBA" id="ARBA00023175"/>
    </source>
</evidence>
<evidence type="ECO:0000259" key="13">
    <source>
        <dbReference type="Pfam" id="PF03028"/>
    </source>
</evidence>
<feature type="domain" description="Dynein heavy chain AAA lid" evidence="17">
    <location>
        <begin position="1021"/>
        <end position="1168"/>
    </location>
</feature>
<dbReference type="KEGG" id="fvr:FVEG_15419"/>
<feature type="domain" description="Dynein heavy chain ATP-binding dynein motor region" evidence="16">
    <location>
        <begin position="458"/>
        <end position="642"/>
    </location>
</feature>
<dbReference type="FunFam" id="3.40.50.300:FF:000829">
    <property type="entry name" value="Dynein heavy chain, cytoplasmic"/>
    <property type="match status" value="1"/>
</dbReference>
<dbReference type="GO" id="GO:0045505">
    <property type="term" value="F:dynein intermediate chain binding"/>
    <property type="evidence" value="ECO:0007669"/>
    <property type="project" value="InterPro"/>
</dbReference>
<evidence type="ECO:0000259" key="16">
    <source>
        <dbReference type="Pfam" id="PF12781"/>
    </source>
</evidence>
<keyword evidence="11" id="KW-0206">Cytoskeleton</keyword>
<evidence type="ECO:0000313" key="18">
    <source>
        <dbReference type="EMBL" id="EWG42306.1"/>
    </source>
</evidence>
<dbReference type="GO" id="GO:0007097">
    <property type="term" value="P:nuclear migration"/>
    <property type="evidence" value="ECO:0007669"/>
    <property type="project" value="UniProtKB-ARBA"/>
</dbReference>
<dbReference type="GO" id="GO:0008569">
    <property type="term" value="F:minus-end-directed microtubule motor activity"/>
    <property type="evidence" value="ECO:0007669"/>
    <property type="project" value="InterPro"/>
</dbReference>
<keyword evidence="19" id="KW-1185">Reference proteome</keyword>
<feature type="coiled-coil region" evidence="12">
    <location>
        <begin position="110"/>
        <end position="179"/>
    </location>
</feature>
<dbReference type="InterPro" id="IPR004273">
    <property type="entry name" value="Dynein_heavy_D6_P-loop"/>
</dbReference>
<dbReference type="GeneID" id="30072295"/>
<dbReference type="EMBL" id="CM000579">
    <property type="protein sequence ID" value="EWG42306.1"/>
    <property type="molecule type" value="Genomic_DNA"/>
</dbReference>
<accession>W7LUR3</accession>
<dbReference type="Pfam" id="PF12777">
    <property type="entry name" value="MT"/>
    <property type="match status" value="1"/>
</dbReference>
<dbReference type="PANTHER" id="PTHR45703:SF36">
    <property type="entry name" value="DYNEIN HEAVY CHAIN, CYTOPLASMIC"/>
    <property type="match status" value="1"/>
</dbReference>
<dbReference type="Pfam" id="PF18198">
    <property type="entry name" value="AAA_lid_11"/>
    <property type="match status" value="1"/>
</dbReference>
<dbReference type="Gene3D" id="1.20.920.20">
    <property type="match status" value="1"/>
</dbReference>
<dbReference type="GO" id="GO:0005874">
    <property type="term" value="C:microtubule"/>
    <property type="evidence" value="ECO:0007669"/>
    <property type="project" value="UniProtKB-KW"/>
</dbReference>
<feature type="domain" description="Dynein heavy chain AAA module D4" evidence="15">
    <location>
        <begin position="1"/>
        <end position="119"/>
    </location>
</feature>
<dbReference type="InterPro" id="IPR024743">
    <property type="entry name" value="Dynein_HC_stalk"/>
</dbReference>
<dbReference type="GO" id="GO:0030286">
    <property type="term" value="C:dynein complex"/>
    <property type="evidence" value="ECO:0007669"/>
    <property type="project" value="UniProtKB-KW"/>
</dbReference>
<dbReference type="Pfam" id="PF12781">
    <property type="entry name" value="AAA_9"/>
    <property type="match status" value="1"/>
</dbReference>
<sequence length="1201" mass="135788">MNPPEDGLSSKAATSPALFNRCVLNWFGDWSDQALFQVGHELTQSIDLDRSNFECPDTVPVAYRGLQLPPSHRETVVNSMVYIHYSLQRYNEKLFKQQGKVTFLTPRHFLDFVAQYVKLYNEKREDLEEQQRHLNVGLEKLRDTVDKVRDLRVSLAEKKKQLEQKDAEANEKLQRMVADQRLAEQEKTASLEIQAALDKQEVEVASRKKVVLEDLAKAEPAVEEAKASVSNIKRQHLTEVRSMGNPPQGVRLAMDAVCTLLGHRINDWKAVQGIVRKDDFIASILMFDNAKQMTKALRNKMRNDFLSNPEFTFEKVNRASKACGPLVQWVSAQVNYFDILDRVGPLKLEVEELEEKALNTKADAKAVQNKIADLESSINRYKTEYAALISETQSIKAEMSKVQFKVDRSVRLLDSLSSERVRWEEGSKSFEIQISTLVGDVLVAAAFLAYSGLYDQTSEKFLQRECKDRRLTVTSFLDDTFTKQLESSLRFGNPILIQDAEHLDPILNHVLNKEYQKTGGRVLIQLGKQEIDFSPAFKIYLSTRDPSATFAPDICSRTTFVNFTVTQSSLQTQSLNDVLKSERPDVDERRSNLIKLQGEFKVHLRQLEKRLLQALNESRGNILDDDNVIETLETLKTEAAEISGKMSSTEGVMAEVEEITQQYSIVARSCSAVFAVLEQLHYLNHFYQFSLQYFLDIFHSVLHGNKNLAGQTDHNVRRDVIVKDLFINTFKRTALGLLQKDRVTLGMLLAQASPYKMDKSLIDIILDNSVEGKDLSSDPDERDLAFTQAKKIGVLKEKLDAVPAEDWDKFFTEELAENAVPPIWDDRTEAMDRALLSLLLVKLFRMDRFVPAAERFVNEVFGSGIFDVVEDLKETVTQVSATLPISLVSSPGFDASYKVDNLVERMRVKCTNIAMGSNEGLASADKAISNAAQTGSWVLVKNVHLAPTWLQSLEKRMGSLNPHSDFRLFLSMESSLKIPVNLLRASRVLMYEQPAGVRANMKDSMSSLSTRATKSPVERTRLYLLLSFLHAVVQERLRYAPNLGWRGFWEFNDSDYECSAFIVDTWIDGVAGSRTNIAPQNIPWEMLRYMVTETYGGKIDDEGDFRLLSQLVTSFLTPAAYEVDHKLVDGPDGGLAVPSGTNLQDFNAWIHRLPEREPPTYLGLPANAEKLLLGDLGRSLIGNVRKVTELLDEGEQLVTDV</sequence>
<evidence type="ECO:0000256" key="12">
    <source>
        <dbReference type="SAM" id="Coils"/>
    </source>
</evidence>
<dbReference type="InterPro" id="IPR042219">
    <property type="entry name" value="AAA_lid_11_sf"/>
</dbReference>
<dbReference type="STRING" id="334819.W7LUR3"/>
<name>W7LUR3_GIBM7</name>
<dbReference type="Pfam" id="PF03028">
    <property type="entry name" value="Dynein_heavy"/>
    <property type="match status" value="1"/>
</dbReference>
<dbReference type="FunFam" id="3.40.50.300:FF:000122">
    <property type="entry name" value="Cytoplasmic dynein 1 heavy chain"/>
    <property type="match status" value="1"/>
</dbReference>
<dbReference type="InterPro" id="IPR024317">
    <property type="entry name" value="Dynein_heavy_chain_D4_dom"/>
</dbReference>
<dbReference type="FunFam" id="1.10.8.1220:FF:000004">
    <property type="entry name" value="Dynein heavy chain, cytoplasmic"/>
    <property type="match status" value="1"/>
</dbReference>
<dbReference type="InterPro" id="IPR026983">
    <property type="entry name" value="DHC"/>
</dbReference>
<evidence type="ECO:0000259" key="17">
    <source>
        <dbReference type="Pfam" id="PF18198"/>
    </source>
</evidence>
<dbReference type="InterPro" id="IPR041658">
    <property type="entry name" value="AAA_lid_11"/>
</dbReference>
<evidence type="ECO:0000256" key="9">
    <source>
        <dbReference type="ARBA" id="ARBA00023054"/>
    </source>
</evidence>
<dbReference type="PANTHER" id="PTHR45703">
    <property type="entry name" value="DYNEIN HEAVY CHAIN"/>
    <property type="match status" value="1"/>
</dbReference>
<evidence type="ECO:0000256" key="2">
    <source>
        <dbReference type="ARBA" id="ARBA00008887"/>
    </source>
</evidence>
<dbReference type="Gene3D" id="6.10.140.1060">
    <property type="match status" value="1"/>
</dbReference>
<dbReference type="FunFam" id="1.10.8.720:FF:000003">
    <property type="entry name" value="Cytoplasmic dynein heavy chain 2"/>
    <property type="match status" value="1"/>
</dbReference>
<dbReference type="Gene3D" id="1.10.8.1220">
    <property type="match status" value="1"/>
</dbReference>
<keyword evidence="9 12" id="KW-0175">Coiled coil</keyword>
<dbReference type="GO" id="GO:0051959">
    <property type="term" value="F:dynein light intermediate chain binding"/>
    <property type="evidence" value="ECO:0007669"/>
    <property type="project" value="InterPro"/>
</dbReference>
<keyword evidence="4" id="KW-0963">Cytoplasm</keyword>
<dbReference type="FunFam" id="1.20.920.20:FF:000002">
    <property type="entry name" value="Cytoplasmic dynein 1 heavy chain"/>
    <property type="match status" value="1"/>
</dbReference>
<dbReference type="GO" id="GO:0005524">
    <property type="term" value="F:ATP binding"/>
    <property type="evidence" value="ECO:0007669"/>
    <property type="project" value="UniProtKB-KW"/>
</dbReference>
<comment type="similarity">
    <text evidence="2">Belongs to the dynein heavy chain family.</text>
</comment>
<dbReference type="Gene3D" id="3.40.50.300">
    <property type="entry name" value="P-loop containing nucleotide triphosphate hydrolases"/>
    <property type="match status" value="2"/>
</dbReference>
<reference evidence="18 19" key="1">
    <citation type="journal article" date="2010" name="Nature">
        <title>Comparative genomics reveals mobile pathogenicity chromosomes in Fusarium.</title>
        <authorList>
            <person name="Ma L.J."/>
            <person name="van der Does H.C."/>
            <person name="Borkovich K.A."/>
            <person name="Coleman J.J."/>
            <person name="Daboussi M.J."/>
            <person name="Di Pietro A."/>
            <person name="Dufresne M."/>
            <person name="Freitag M."/>
            <person name="Grabherr M."/>
            <person name="Henrissat B."/>
            <person name="Houterman P.M."/>
            <person name="Kang S."/>
            <person name="Shim W.B."/>
            <person name="Woloshuk C."/>
            <person name="Xie X."/>
            <person name="Xu J.R."/>
            <person name="Antoniw J."/>
            <person name="Baker S.E."/>
            <person name="Bluhm B.H."/>
            <person name="Breakspear A."/>
            <person name="Brown D.W."/>
            <person name="Butchko R.A."/>
            <person name="Chapman S."/>
            <person name="Coulson R."/>
            <person name="Coutinho P.M."/>
            <person name="Danchin E.G."/>
            <person name="Diener A."/>
            <person name="Gale L.R."/>
            <person name="Gardiner D.M."/>
            <person name="Goff S."/>
            <person name="Hammond-Kosack K.E."/>
            <person name="Hilburn K."/>
            <person name="Hua-Van A."/>
            <person name="Jonkers W."/>
            <person name="Kazan K."/>
            <person name="Kodira C.D."/>
            <person name="Koehrsen M."/>
            <person name="Kumar L."/>
            <person name="Lee Y.H."/>
            <person name="Li L."/>
            <person name="Manners J.M."/>
            <person name="Miranda-Saavedra D."/>
            <person name="Mukherjee M."/>
            <person name="Park G."/>
            <person name="Park J."/>
            <person name="Park S.Y."/>
            <person name="Proctor R.H."/>
            <person name="Regev A."/>
            <person name="Ruiz-Roldan M.C."/>
            <person name="Sain D."/>
            <person name="Sakthikumar S."/>
            <person name="Sykes S."/>
            <person name="Schwartz D.C."/>
            <person name="Turgeon B.G."/>
            <person name="Wapinski I."/>
            <person name="Yoder O."/>
            <person name="Young S."/>
            <person name="Zeng Q."/>
            <person name="Zhou S."/>
            <person name="Galagan J."/>
            <person name="Cuomo C.A."/>
            <person name="Kistler H.C."/>
            <person name="Rep M."/>
        </authorList>
    </citation>
    <scope>NUCLEOTIDE SEQUENCE [LARGE SCALE GENOMIC DNA]</scope>
    <source>
        <strain evidence="19">M3125 / FGSC 7600</strain>
    </source>
</reference>
<dbReference type="InterPro" id="IPR035706">
    <property type="entry name" value="AAA_9"/>
</dbReference>
<dbReference type="GO" id="GO:0072384">
    <property type="term" value="P:organelle transport along microtubule"/>
    <property type="evidence" value="ECO:0007669"/>
    <property type="project" value="UniProtKB-ARBA"/>
</dbReference>
<dbReference type="AlphaFoldDB" id="W7LUR3"/>
<protein>
    <recommendedName>
        <fullName evidence="3">Dynein heavy chain, cytoplasmic</fullName>
    </recommendedName>
</protein>
<organism evidence="18 19">
    <name type="scientific">Gibberella moniliformis (strain M3125 / FGSC 7600)</name>
    <name type="common">Maize ear and stalk rot fungus</name>
    <name type="synonym">Fusarium verticillioides</name>
    <dbReference type="NCBI Taxonomy" id="334819"/>
    <lineage>
        <taxon>Eukaryota</taxon>
        <taxon>Fungi</taxon>
        <taxon>Dikarya</taxon>
        <taxon>Ascomycota</taxon>
        <taxon>Pezizomycotina</taxon>
        <taxon>Sordariomycetes</taxon>
        <taxon>Hypocreomycetidae</taxon>
        <taxon>Hypocreales</taxon>
        <taxon>Nectriaceae</taxon>
        <taxon>Fusarium</taxon>
        <taxon>Fusarium fujikuroi species complex</taxon>
    </lineage>
</organism>
<dbReference type="VEuPathDB" id="FungiDB:FVEG_15419"/>
<evidence type="ECO:0000259" key="15">
    <source>
        <dbReference type="Pfam" id="PF12780"/>
    </source>
</evidence>
<feature type="coiled-coil region" evidence="12">
    <location>
        <begin position="350"/>
        <end position="391"/>
    </location>
</feature>
<proteinExistence type="inferred from homology"/>
<evidence type="ECO:0000256" key="5">
    <source>
        <dbReference type="ARBA" id="ARBA00022701"/>
    </source>
</evidence>
<dbReference type="RefSeq" id="XP_018748497.1">
    <property type="nucleotide sequence ID" value="XM_018904546.1"/>
</dbReference>
<evidence type="ECO:0000256" key="6">
    <source>
        <dbReference type="ARBA" id="ARBA00022741"/>
    </source>
</evidence>
<evidence type="ECO:0000259" key="14">
    <source>
        <dbReference type="Pfam" id="PF12777"/>
    </source>
</evidence>
<evidence type="ECO:0000256" key="7">
    <source>
        <dbReference type="ARBA" id="ARBA00022840"/>
    </source>
</evidence>
<comment type="subcellular location">
    <subcellularLocation>
        <location evidence="1">Cytoplasm</location>
        <location evidence="1">Cytoskeleton</location>
    </subcellularLocation>
</comment>
<dbReference type="Pfam" id="PF12780">
    <property type="entry name" value="AAA_8"/>
    <property type="match status" value="1"/>
</dbReference>
<evidence type="ECO:0000256" key="3">
    <source>
        <dbReference type="ARBA" id="ARBA00022197"/>
    </source>
</evidence>
<evidence type="ECO:0000256" key="1">
    <source>
        <dbReference type="ARBA" id="ARBA00004245"/>
    </source>
</evidence>
<dbReference type="Proteomes" id="UP000009096">
    <property type="component" value="Chromosome 2"/>
</dbReference>
<feature type="domain" description="Dynein heavy chain coiled coil stalk" evidence="14">
    <location>
        <begin position="134"/>
        <end position="456"/>
    </location>
</feature>
<keyword evidence="5" id="KW-0493">Microtubule</keyword>
<gene>
    <name evidence="18" type="ORF">FVEG_15419</name>
</gene>
<dbReference type="Gene3D" id="1.10.8.720">
    <property type="entry name" value="Region D6 of dynein motor"/>
    <property type="match status" value="1"/>
</dbReference>
<dbReference type="EMBL" id="DS022245">
    <property type="protein sequence ID" value="EWG42306.1"/>
    <property type="molecule type" value="Genomic_DNA"/>
</dbReference>
<evidence type="ECO:0000313" key="19">
    <source>
        <dbReference type="Proteomes" id="UP000009096"/>
    </source>
</evidence>